<dbReference type="Pfam" id="PF16257">
    <property type="entry name" value="UxaE"/>
    <property type="match status" value="1"/>
</dbReference>
<evidence type="ECO:0000313" key="3">
    <source>
        <dbReference type="Proteomes" id="UP000243688"/>
    </source>
</evidence>
<sequence length="496" mass="56362">MDKWDAILAALAAGRVPVSSADVRVYPQSYAENGGARLVMVRDGTEKYLLAAGAGALFDELRGQRRVDGKVCPLSHENRQVLNHWFGYTVPRAFGAETATIGLGDRLGLASPGHIRIVRGRDVRPILAQQSVRELTLTGRTFRDVLDAASFAAFQEGYRDGFGADGDHLKTDADIREALDCGFSMLTLDCSEKIDHTVEHADDAVVESKYAEIPEDVRRELEQRYLDRSFSVGGHVLRFDRRSFVRTVLIYARAVDFMAQVYRRHVENAGRPIDFEISIDETLTPTTPEAHFFVANELYERKVRLTSMAPRFCGEFQKGIDYIGDVDRFERELRVHAAIADHFGYKLSIHSGSDKFSVFPLIARHTRGRFHLKTAGTNWLEAVRVVARVRPDLYRRMHEYARRHVGEALKYYHVTADFAAIRPLDETPDEDLPAYLDDKNARQMMHITYGLLLRARDESGRPMFKDEFFRTLIEREDEYDAALAAHIGRHLELLGK</sequence>
<feature type="active site" description="Proton acceptor" evidence="1">
    <location>
        <position position="167"/>
    </location>
</feature>
<evidence type="ECO:0000256" key="1">
    <source>
        <dbReference type="HAMAP-Rule" id="MF_02243"/>
    </source>
</evidence>
<dbReference type="GO" id="GO:0016856">
    <property type="term" value="F:racemase and epimerase activity, acting on hydroxy acids and derivatives"/>
    <property type="evidence" value="ECO:0007669"/>
    <property type="project" value="UniProtKB-UniRule"/>
</dbReference>
<evidence type="ECO:0000313" key="2">
    <source>
        <dbReference type="EMBL" id="PDO11828.1"/>
    </source>
</evidence>
<comment type="function">
    <text evidence="1">Catalyzes the epimerization of D-tagaturonate (D-TagA) to D-fructuronate (D-FruA).</text>
</comment>
<organism evidence="2 3">
    <name type="scientific">Candidatus Reconcilbacillus cellulovorans</name>
    <dbReference type="NCBI Taxonomy" id="1906605"/>
    <lineage>
        <taxon>Bacteria</taxon>
        <taxon>Bacillati</taxon>
        <taxon>Bacillota</taxon>
        <taxon>Bacilli</taxon>
        <taxon>Bacillales</taxon>
        <taxon>Paenibacillaceae</taxon>
        <taxon>Candidatus Reconcilbacillus</taxon>
    </lineage>
</organism>
<dbReference type="GO" id="GO:0046872">
    <property type="term" value="F:metal ion binding"/>
    <property type="evidence" value="ECO:0007669"/>
    <property type="project" value="UniProtKB-UniRule"/>
</dbReference>
<keyword evidence="1" id="KW-0479">Metal-binding</keyword>
<proteinExistence type="inferred from homology"/>
<comment type="caution">
    <text evidence="2">The sequence shown here is derived from an EMBL/GenBank/DDBJ whole genome shotgun (WGS) entry which is preliminary data.</text>
</comment>
<comment type="cofactor">
    <cofactor evidence="1">
        <name>a divalent metal cation</name>
        <dbReference type="ChEBI" id="CHEBI:60240"/>
    </cofactor>
</comment>
<reference evidence="2 3" key="1">
    <citation type="submission" date="2016-12" db="EMBL/GenBank/DDBJ databases">
        <title>Candidatus Reconcilibacillus cellulovorans genome.</title>
        <authorList>
            <person name="Kolinko S."/>
            <person name="Wu Y.-W."/>
            <person name="Tachea F."/>
            <person name="Denzel E."/>
            <person name="Hiras J."/>
            <person name="Baecker N."/>
            <person name="Chan L.J."/>
            <person name="Eichorst S.A."/>
            <person name="Frey D."/>
            <person name="Adams P.D."/>
            <person name="Pray T."/>
            <person name="Tanjore D."/>
            <person name="Petzold C.J."/>
            <person name="Gladden J.M."/>
            <person name="Simmons B.A."/>
            <person name="Singer S.W."/>
        </authorList>
    </citation>
    <scope>NUCLEOTIDE SEQUENCE [LARGE SCALE GENOMIC DNA]</scope>
    <source>
        <strain evidence="2">JTherm</strain>
    </source>
</reference>
<dbReference type="EC" id="5.1.2.7" evidence="1"/>
<protein>
    <recommendedName>
        <fullName evidence="1">Tagaturonate/fructuronate epimerase</fullName>
        <shortName evidence="1">D-TagA/D-FruA epimerase</shortName>
        <ecNumber evidence="1">5.1.2.7</ecNumber>
    </recommendedName>
</protein>
<dbReference type="AlphaFoldDB" id="A0A2A6E3D3"/>
<keyword evidence="1" id="KW-0413">Isomerase</keyword>
<comment type="similarity">
    <text evidence="1">Belongs to the UxaE family.</text>
</comment>
<gene>
    <name evidence="1" type="primary">uxaE</name>
    <name evidence="2" type="ORF">BLM47_01345</name>
</gene>
<feature type="binding site" evidence="1">
    <location>
        <position position="318"/>
    </location>
    <ligand>
        <name>a divalent metal cation</name>
        <dbReference type="ChEBI" id="CHEBI:60240"/>
    </ligand>
</feature>
<accession>A0A2A6E3D3</accession>
<dbReference type="HAMAP" id="MF_02243">
    <property type="entry name" value="UxaE"/>
    <property type="match status" value="1"/>
</dbReference>
<dbReference type="Proteomes" id="UP000243688">
    <property type="component" value="Unassembled WGS sequence"/>
</dbReference>
<name>A0A2A6E3D3_9BACL</name>
<feature type="binding site" evidence="1">
    <location>
        <position position="168"/>
    </location>
    <ligand>
        <name>a divalent metal cation</name>
        <dbReference type="ChEBI" id="CHEBI:60240"/>
    </ligand>
</feature>
<comment type="catalytic activity">
    <reaction evidence="1">
        <text>keto-D-tagaturonate = keto-D-fructuronate</text>
        <dbReference type="Rhea" id="RHEA:51656"/>
        <dbReference type="ChEBI" id="CHEBI:17886"/>
        <dbReference type="ChEBI" id="CHEBI:59881"/>
        <dbReference type="EC" id="5.1.2.7"/>
    </reaction>
</comment>
<feature type="active site" description="Proton donor" evidence="1">
    <location>
        <position position="276"/>
    </location>
</feature>
<dbReference type="InterPro" id="IPR032586">
    <property type="entry name" value="UxaE"/>
</dbReference>
<dbReference type="EMBL" id="MOXJ01000001">
    <property type="protein sequence ID" value="PDO11828.1"/>
    <property type="molecule type" value="Genomic_DNA"/>
</dbReference>
<feature type="binding site" evidence="1">
    <location>
        <position position="350"/>
    </location>
    <ligand>
        <name>a divalent metal cation</name>
        <dbReference type="ChEBI" id="CHEBI:60240"/>
    </ligand>
</feature>